<gene>
    <name evidence="3" type="ORF">P8609_13445</name>
</gene>
<keyword evidence="1" id="KW-0732">Signal</keyword>
<accession>A0ABU1CG89</accession>
<reference evidence="3 4" key="1">
    <citation type="submission" date="2023-04" db="EMBL/GenBank/DDBJ databases">
        <title>Lysobacter sp. strain UC isolated from soil sample.</title>
        <authorList>
            <person name="Choksket S."/>
            <person name="Harshvardhan F."/>
            <person name="Rana R."/>
            <person name="Patil P.B."/>
            <person name="Korpole S."/>
        </authorList>
    </citation>
    <scope>NUCLEOTIDE SEQUENCE [LARGE SCALE GENOMIC DNA]</scope>
    <source>
        <strain evidence="3 4">UC</strain>
    </source>
</reference>
<sequence>MDRRRFLRHGLLAGAAPATLALSGCANLIDVLGQACPEDPAESGGIDWTPDVMHPVFFGFKDYTPADGAPATLRVFYPSHQTPFDGSARRILKTCLDRWPTVLFLHGQPPCLDDASYYLRWRRIPEMLARSGYVVVVPKYSAALAGRDSPLVAFGSGVIDWARMTWEHARWVDKRPGAVAIVGHSYGAILGAQVARSRGNVGAYVSLSAAWDELHGVDDVPALLAGINAPSMFMWGDGVFFEDMDAHDLWTNIPNTKHAFEHPGEHFDYLPDGNQCGEPRGACAPVERVSAELTALFLQRHVPLARSNTQIPIDLSPPPIVLTPKQQFYGGPDFTGLDSIKGRAACKGATLRWKDGTATGSRALA</sequence>
<dbReference type="SUPFAM" id="SSF53474">
    <property type="entry name" value="alpha/beta-Hydrolases"/>
    <property type="match status" value="1"/>
</dbReference>
<dbReference type="GO" id="GO:0016787">
    <property type="term" value="F:hydrolase activity"/>
    <property type="evidence" value="ECO:0007669"/>
    <property type="project" value="UniProtKB-KW"/>
</dbReference>
<organism evidence="3 4">
    <name type="scientific">Lysobacter arvi</name>
    <dbReference type="NCBI Taxonomy" id="3038776"/>
    <lineage>
        <taxon>Bacteria</taxon>
        <taxon>Pseudomonadati</taxon>
        <taxon>Pseudomonadota</taxon>
        <taxon>Gammaproteobacteria</taxon>
        <taxon>Lysobacterales</taxon>
        <taxon>Lysobacteraceae</taxon>
        <taxon>Lysobacter</taxon>
    </lineage>
</organism>
<comment type="caution">
    <text evidence="3">The sequence shown here is derived from an EMBL/GenBank/DDBJ whole genome shotgun (WGS) entry which is preliminary data.</text>
</comment>
<proteinExistence type="predicted"/>
<evidence type="ECO:0000313" key="4">
    <source>
        <dbReference type="Proteomes" id="UP001233535"/>
    </source>
</evidence>
<evidence type="ECO:0000313" key="3">
    <source>
        <dbReference type="EMBL" id="MDR0183963.1"/>
    </source>
</evidence>
<dbReference type="PROSITE" id="PS51257">
    <property type="entry name" value="PROKAR_LIPOPROTEIN"/>
    <property type="match status" value="1"/>
</dbReference>
<feature type="chain" id="PRO_5046392170" evidence="1">
    <location>
        <begin position="27"/>
        <end position="365"/>
    </location>
</feature>
<dbReference type="EMBL" id="JARUHG010000004">
    <property type="protein sequence ID" value="MDR0183963.1"/>
    <property type="molecule type" value="Genomic_DNA"/>
</dbReference>
<dbReference type="Gene3D" id="3.40.50.1820">
    <property type="entry name" value="alpha/beta hydrolase"/>
    <property type="match status" value="1"/>
</dbReference>
<dbReference type="InterPro" id="IPR029058">
    <property type="entry name" value="AB_hydrolase_fold"/>
</dbReference>
<dbReference type="InterPro" id="IPR000073">
    <property type="entry name" value="AB_hydrolase_1"/>
</dbReference>
<dbReference type="Pfam" id="PF12697">
    <property type="entry name" value="Abhydrolase_6"/>
    <property type="match status" value="1"/>
</dbReference>
<protein>
    <submittedName>
        <fullName evidence="3">Alpha/beta fold hydrolase</fullName>
    </submittedName>
</protein>
<evidence type="ECO:0000259" key="2">
    <source>
        <dbReference type="Pfam" id="PF12697"/>
    </source>
</evidence>
<dbReference type="RefSeq" id="WP_309263096.1">
    <property type="nucleotide sequence ID" value="NZ_JARUHG010000004.1"/>
</dbReference>
<feature type="signal peptide" evidence="1">
    <location>
        <begin position="1"/>
        <end position="26"/>
    </location>
</feature>
<keyword evidence="4" id="KW-1185">Reference proteome</keyword>
<feature type="domain" description="AB hydrolase-1" evidence="2">
    <location>
        <begin position="102"/>
        <end position="256"/>
    </location>
</feature>
<evidence type="ECO:0000256" key="1">
    <source>
        <dbReference type="SAM" id="SignalP"/>
    </source>
</evidence>
<name>A0ABU1CG89_9GAMM</name>
<dbReference type="Proteomes" id="UP001233535">
    <property type="component" value="Unassembled WGS sequence"/>
</dbReference>
<keyword evidence="3" id="KW-0378">Hydrolase</keyword>